<keyword evidence="4 5" id="KW-0833">Ubl conjugation pathway</keyword>
<dbReference type="GO" id="GO:0034227">
    <property type="term" value="P:tRNA thio-modification"/>
    <property type="evidence" value="ECO:0007669"/>
    <property type="project" value="UniProtKB-UniRule"/>
</dbReference>
<evidence type="ECO:0000313" key="8">
    <source>
        <dbReference type="Proteomes" id="UP001301350"/>
    </source>
</evidence>
<comment type="pathway">
    <text evidence="5 6">tRNA modification; 5-methoxycarbonylmethyl-2-thiouridine-tRNA biosynthesis.</text>
</comment>
<sequence>MVQVKLEFGGGLDAIVADRTKRLQVDAPVRTLGELITWVRRNCIREKHDMFAVSEATVRPGVLVLVNEVDWELEGTTRYELQPGDHVAFISTLHGG</sequence>
<keyword evidence="2 5" id="KW-1017">Isopeptide bond</keyword>
<evidence type="ECO:0000256" key="6">
    <source>
        <dbReference type="RuleBase" id="RU361182"/>
    </source>
</evidence>
<dbReference type="Proteomes" id="UP001301350">
    <property type="component" value="Unassembled WGS sequence"/>
</dbReference>
<dbReference type="HAMAP" id="MF_03048">
    <property type="entry name" value="Urm1"/>
    <property type="match status" value="1"/>
</dbReference>
<comment type="function">
    <text evidence="5">Acts as a sulfur carrier required for 2-thiolation of mcm(5)S(2)U at tRNA wobble positions of cytosolic tRNA(Lys), tRNA(Glu) and tRNA(Gln). Serves as sulfur donor in tRNA 2-thiolation reaction by being thiocarboxylated (-COSH) at its C-terminus by the MOCS3/UBA4 homolog. The sulfur is then transferred to tRNA to form 2-thiolation of mcm(5)S(2)U. Also acts as a ubiquitin-like protein (UBL) that is covalently conjugated via an isopeptide bond to lysine residues of target proteins. The thiocarboxylated form serves as substrate for conjugation and oxidative stress specifically induces the formation of UBL-protein conjugates.</text>
</comment>
<protein>
    <recommendedName>
        <fullName evidence="5">Ubiquitin-related modifier 1 homolog</fullName>
    </recommendedName>
</protein>
<comment type="similarity">
    <text evidence="5 6">Belongs to the URM1 family.</text>
</comment>
<accession>A0AAV9IWM7</accession>
<dbReference type="AlphaFoldDB" id="A0AAV9IWM7"/>
<dbReference type="PANTHER" id="PTHR14986">
    <property type="entry name" value="RURM1 PROTEIN"/>
    <property type="match status" value="1"/>
</dbReference>
<dbReference type="CDD" id="cd01764">
    <property type="entry name" value="Ubl_Urm1"/>
    <property type="match status" value="1"/>
</dbReference>
<dbReference type="Gene3D" id="3.10.20.30">
    <property type="match status" value="1"/>
</dbReference>
<dbReference type="GO" id="GO:0032447">
    <property type="term" value="P:protein urmylation"/>
    <property type="evidence" value="ECO:0007669"/>
    <property type="project" value="UniProtKB-UniRule"/>
</dbReference>
<dbReference type="InterPro" id="IPR016155">
    <property type="entry name" value="Mopterin_synth/thiamin_S_b"/>
</dbReference>
<keyword evidence="1 5" id="KW-0963">Cytoplasm</keyword>
<comment type="PTM">
    <text evidence="5">C-terminal thiocarboxylation occurs in 2 steps, it is first acyl-adenylated (-COAMP) via the hesA/moeB/thiF part of the MOCS3/UBA4 homolog, then thiocarboxylated (-COSH) via the rhodanese domain of the MOCS3/UBA4 homolog.</text>
</comment>
<evidence type="ECO:0000256" key="1">
    <source>
        <dbReference type="ARBA" id="ARBA00022490"/>
    </source>
</evidence>
<dbReference type="SUPFAM" id="SSF54285">
    <property type="entry name" value="MoaD/ThiS"/>
    <property type="match status" value="1"/>
</dbReference>
<evidence type="ECO:0000256" key="3">
    <source>
        <dbReference type="ARBA" id="ARBA00022694"/>
    </source>
</evidence>
<proteinExistence type="inferred from homology"/>
<dbReference type="PIRSF" id="PIRSF037379">
    <property type="entry name" value="Ubiquitin-related_modifier_1"/>
    <property type="match status" value="1"/>
</dbReference>
<keyword evidence="3 5" id="KW-0819">tRNA processing</keyword>
<dbReference type="EMBL" id="JANCYW010000008">
    <property type="protein sequence ID" value="KAK4536524.1"/>
    <property type="molecule type" value="Genomic_DNA"/>
</dbReference>
<reference evidence="7 8" key="1">
    <citation type="submission" date="2022-07" db="EMBL/GenBank/DDBJ databases">
        <title>Genome-wide signatures of adaptation to extreme environments.</title>
        <authorList>
            <person name="Cho C.H."/>
            <person name="Yoon H.S."/>
        </authorList>
    </citation>
    <scope>NUCLEOTIDE SEQUENCE [LARGE SCALE GENOMIC DNA]</scope>
    <source>
        <strain evidence="7 8">DBV 063 E5</strain>
    </source>
</reference>
<feature type="modified residue" description="1-thioglycine" evidence="5">
    <location>
        <position position="96"/>
    </location>
</feature>
<evidence type="ECO:0000256" key="4">
    <source>
        <dbReference type="ARBA" id="ARBA00022786"/>
    </source>
</evidence>
<organism evidence="7 8">
    <name type="scientific">Cyanidium caldarium</name>
    <name type="common">Red alga</name>
    <dbReference type="NCBI Taxonomy" id="2771"/>
    <lineage>
        <taxon>Eukaryota</taxon>
        <taxon>Rhodophyta</taxon>
        <taxon>Bangiophyceae</taxon>
        <taxon>Cyanidiales</taxon>
        <taxon>Cyanidiaceae</taxon>
        <taxon>Cyanidium</taxon>
    </lineage>
</organism>
<dbReference type="GO" id="GO:0005829">
    <property type="term" value="C:cytosol"/>
    <property type="evidence" value="ECO:0007669"/>
    <property type="project" value="UniProtKB-UniRule"/>
</dbReference>
<dbReference type="Pfam" id="PF09138">
    <property type="entry name" value="Urm1"/>
    <property type="match status" value="1"/>
</dbReference>
<evidence type="ECO:0000256" key="2">
    <source>
        <dbReference type="ARBA" id="ARBA00022499"/>
    </source>
</evidence>
<comment type="subcellular location">
    <subcellularLocation>
        <location evidence="5 6">Cytoplasm</location>
    </subcellularLocation>
</comment>
<name>A0AAV9IWM7_CYACA</name>
<feature type="cross-link" description="Glycyl lysine isopeptide (Gly-Lys) (interchain with K-? in acceptor proteins)" evidence="5">
    <location>
        <position position="96"/>
    </location>
</feature>
<dbReference type="GO" id="GO:0002098">
    <property type="term" value="P:tRNA wobble uridine modification"/>
    <property type="evidence" value="ECO:0007669"/>
    <property type="project" value="UniProtKB-UniRule"/>
</dbReference>
<evidence type="ECO:0000313" key="7">
    <source>
        <dbReference type="EMBL" id="KAK4536524.1"/>
    </source>
</evidence>
<dbReference type="InterPro" id="IPR015221">
    <property type="entry name" value="Urm1"/>
</dbReference>
<keyword evidence="8" id="KW-1185">Reference proteome</keyword>
<gene>
    <name evidence="7" type="ORF">CDCA_CDCA08G2549</name>
</gene>
<evidence type="ECO:0000256" key="5">
    <source>
        <dbReference type="HAMAP-Rule" id="MF_03048"/>
    </source>
</evidence>
<comment type="caution">
    <text evidence="7">The sequence shown here is derived from an EMBL/GenBank/DDBJ whole genome shotgun (WGS) entry which is preliminary data.</text>
</comment>
<dbReference type="InterPro" id="IPR012675">
    <property type="entry name" value="Beta-grasp_dom_sf"/>
</dbReference>